<dbReference type="EnsemblPlants" id="KRH15745">
    <property type="protein sequence ID" value="KRH15745"/>
    <property type="gene ID" value="GLYMA_14G108500"/>
</dbReference>
<gene>
    <name evidence="1" type="ORF">GLYMA_14G108500</name>
</gene>
<dbReference type="Proteomes" id="UP000008827">
    <property type="component" value="Chromosome 14"/>
</dbReference>
<dbReference type="Gramene" id="KRH15746">
    <property type="protein sequence ID" value="KRH15746"/>
    <property type="gene ID" value="GLYMA_14G108500"/>
</dbReference>
<keyword evidence="3" id="KW-1185">Reference proteome</keyword>
<dbReference type="Gramene" id="KRH15745">
    <property type="protein sequence ID" value="KRH15745"/>
    <property type="gene ID" value="GLYMA_14G108500"/>
</dbReference>
<evidence type="ECO:0000313" key="3">
    <source>
        <dbReference type="Proteomes" id="UP000008827"/>
    </source>
</evidence>
<protein>
    <submittedName>
        <fullName evidence="1 2">Uncharacterized protein</fullName>
    </submittedName>
</protein>
<organism evidence="1">
    <name type="scientific">Glycine max</name>
    <name type="common">Soybean</name>
    <name type="synonym">Glycine hispida</name>
    <dbReference type="NCBI Taxonomy" id="3847"/>
    <lineage>
        <taxon>Eukaryota</taxon>
        <taxon>Viridiplantae</taxon>
        <taxon>Streptophyta</taxon>
        <taxon>Embryophyta</taxon>
        <taxon>Tracheophyta</taxon>
        <taxon>Spermatophyta</taxon>
        <taxon>Magnoliopsida</taxon>
        <taxon>eudicotyledons</taxon>
        <taxon>Gunneridae</taxon>
        <taxon>Pentapetalae</taxon>
        <taxon>rosids</taxon>
        <taxon>fabids</taxon>
        <taxon>Fabales</taxon>
        <taxon>Fabaceae</taxon>
        <taxon>Papilionoideae</taxon>
        <taxon>50 kb inversion clade</taxon>
        <taxon>NPAAA clade</taxon>
        <taxon>indigoferoid/millettioid clade</taxon>
        <taxon>Phaseoleae</taxon>
        <taxon>Glycine</taxon>
        <taxon>Glycine subgen. Soja</taxon>
    </lineage>
</organism>
<dbReference type="EMBL" id="CM000847">
    <property type="protein sequence ID" value="KRH15746.1"/>
    <property type="molecule type" value="Genomic_DNA"/>
</dbReference>
<reference evidence="1 2" key="1">
    <citation type="journal article" date="2010" name="Nature">
        <title>Genome sequence of the palaeopolyploid soybean.</title>
        <authorList>
            <person name="Schmutz J."/>
            <person name="Cannon S.B."/>
            <person name="Schlueter J."/>
            <person name="Ma J."/>
            <person name="Mitros T."/>
            <person name="Nelson W."/>
            <person name="Hyten D.L."/>
            <person name="Song Q."/>
            <person name="Thelen J.J."/>
            <person name="Cheng J."/>
            <person name="Xu D."/>
            <person name="Hellsten U."/>
            <person name="May G.D."/>
            <person name="Yu Y."/>
            <person name="Sakurai T."/>
            <person name="Umezawa T."/>
            <person name="Bhattacharyya M.K."/>
            <person name="Sandhu D."/>
            <person name="Valliyodan B."/>
            <person name="Lindquist E."/>
            <person name="Peto M."/>
            <person name="Grant D."/>
            <person name="Shu S."/>
            <person name="Goodstein D."/>
            <person name="Barry K."/>
            <person name="Futrell-Griggs M."/>
            <person name="Abernathy B."/>
            <person name="Du J."/>
            <person name="Tian Z."/>
            <person name="Zhu L."/>
            <person name="Gill N."/>
            <person name="Joshi T."/>
            <person name="Libault M."/>
            <person name="Sethuraman A."/>
            <person name="Zhang X.-C."/>
            <person name="Shinozaki K."/>
            <person name="Nguyen H.T."/>
            <person name="Wing R.A."/>
            <person name="Cregan P."/>
            <person name="Specht J."/>
            <person name="Grimwood J."/>
            <person name="Rokhsar D."/>
            <person name="Stacey G."/>
            <person name="Shoemaker R.C."/>
            <person name="Jackson S.A."/>
        </authorList>
    </citation>
    <scope>NUCLEOTIDE SEQUENCE</scope>
    <source>
        <strain evidence="2">cv. Williams 82</strain>
        <tissue evidence="1">Callus</tissue>
    </source>
</reference>
<name>A0A0R0GIL4_SOYBN</name>
<dbReference type="AlphaFoldDB" id="A0A0R0GIL4"/>
<dbReference type="InParanoid" id="A0A0R0GIL4"/>
<reference evidence="1" key="3">
    <citation type="submission" date="2018-07" db="EMBL/GenBank/DDBJ databases">
        <title>WGS assembly of Glycine max.</title>
        <authorList>
            <person name="Schmutz J."/>
            <person name="Cannon S."/>
            <person name="Schlueter J."/>
            <person name="Ma J."/>
            <person name="Mitros T."/>
            <person name="Nelson W."/>
            <person name="Hyten D."/>
            <person name="Song Q."/>
            <person name="Thelen J."/>
            <person name="Cheng J."/>
            <person name="Xu D."/>
            <person name="Hellsten U."/>
            <person name="May G."/>
            <person name="Yu Y."/>
            <person name="Sakurai T."/>
            <person name="Umezawa T."/>
            <person name="Bhattacharyya M."/>
            <person name="Sandhu D."/>
            <person name="Valliyodan B."/>
            <person name="Lindquist E."/>
            <person name="Peto M."/>
            <person name="Grant D."/>
            <person name="Shu S."/>
            <person name="Goodstein D."/>
            <person name="Barry K."/>
            <person name="Futrell-Griggs M."/>
            <person name="Abernathy B."/>
            <person name="Du J."/>
            <person name="Tian Z."/>
            <person name="Zhu L."/>
            <person name="Gill N."/>
            <person name="Joshi T."/>
            <person name="Libault M."/>
            <person name="Sethuraman A."/>
            <person name="Zhang X."/>
            <person name="Shinozaki K."/>
            <person name="Nguyen H."/>
            <person name="Wing R."/>
            <person name="Cregan P."/>
            <person name="Specht J."/>
            <person name="Grimwood J."/>
            <person name="Rokhsar D."/>
            <person name="Stacey G."/>
            <person name="Shoemaker R."/>
            <person name="Jackson S."/>
        </authorList>
    </citation>
    <scope>NUCLEOTIDE SEQUENCE</scope>
    <source>
        <tissue evidence="1">Callus</tissue>
    </source>
</reference>
<evidence type="ECO:0000313" key="1">
    <source>
        <dbReference type="EMBL" id="KRH15746.1"/>
    </source>
</evidence>
<dbReference type="EMBL" id="CM000847">
    <property type="protein sequence ID" value="KRH15745.1"/>
    <property type="molecule type" value="Genomic_DNA"/>
</dbReference>
<sequence length="96" mass="11262">MHRTLHHPGLPPFSNSFCSITTISRSSPLNHPSIVKLPLHQCHHFQISAAPNHHCQQSKSTKLLKNKINQCVYKVSKLNQRKRRKKKTRMNYRNRD</sequence>
<accession>A0A0R0GIL4</accession>
<proteinExistence type="predicted"/>
<evidence type="ECO:0000313" key="2">
    <source>
        <dbReference type="EnsemblPlants" id="KRH15745"/>
    </source>
</evidence>
<reference evidence="2" key="2">
    <citation type="submission" date="2018-02" db="UniProtKB">
        <authorList>
            <consortium name="EnsemblPlants"/>
        </authorList>
    </citation>
    <scope>IDENTIFICATION</scope>
    <source>
        <strain evidence="2">Williams 82</strain>
    </source>
</reference>
<dbReference type="EnsemblPlants" id="KRH15746">
    <property type="protein sequence ID" value="KRH15746"/>
    <property type="gene ID" value="GLYMA_14G108500"/>
</dbReference>